<keyword evidence="3 6" id="KW-0812">Transmembrane</keyword>
<dbReference type="Pfam" id="PF03239">
    <property type="entry name" value="FTR1"/>
    <property type="match status" value="1"/>
</dbReference>
<protein>
    <submittedName>
        <fullName evidence="7">High-affinity iron transporter</fullName>
    </submittedName>
</protein>
<evidence type="ECO:0000256" key="3">
    <source>
        <dbReference type="ARBA" id="ARBA00022692"/>
    </source>
</evidence>
<comment type="subcellular location">
    <subcellularLocation>
        <location evidence="1">Membrane</location>
        <topology evidence="1">Multi-pass membrane protein</topology>
    </subcellularLocation>
</comment>
<dbReference type="STRING" id="988801.SAMN05216522_10595"/>
<dbReference type="AlphaFoldDB" id="A0A1H9HW92"/>
<comment type="similarity">
    <text evidence="2">Belongs to the oxidase-dependent Fe transporter (OFeT) (TC 9.A.10.1) family.</text>
</comment>
<organism evidence="7 8">
    <name type="scientific">Rosenbergiella nectarea</name>
    <dbReference type="NCBI Taxonomy" id="988801"/>
    <lineage>
        <taxon>Bacteria</taxon>
        <taxon>Pseudomonadati</taxon>
        <taxon>Pseudomonadota</taxon>
        <taxon>Gammaproteobacteria</taxon>
        <taxon>Enterobacterales</taxon>
        <taxon>Erwiniaceae</taxon>
        <taxon>Rosenbergiella</taxon>
    </lineage>
</organism>
<feature type="transmembrane region" description="Helical" evidence="6">
    <location>
        <begin position="144"/>
        <end position="165"/>
    </location>
</feature>
<accession>A0A1H9HW92</accession>
<evidence type="ECO:0000256" key="4">
    <source>
        <dbReference type="ARBA" id="ARBA00022989"/>
    </source>
</evidence>
<evidence type="ECO:0000313" key="8">
    <source>
        <dbReference type="Proteomes" id="UP000242515"/>
    </source>
</evidence>
<keyword evidence="8" id="KW-1185">Reference proteome</keyword>
<feature type="transmembrane region" description="Helical" evidence="6">
    <location>
        <begin position="245"/>
        <end position="263"/>
    </location>
</feature>
<evidence type="ECO:0000256" key="5">
    <source>
        <dbReference type="ARBA" id="ARBA00023136"/>
    </source>
</evidence>
<feature type="transmembrane region" description="Helical" evidence="6">
    <location>
        <begin position="217"/>
        <end position="238"/>
    </location>
</feature>
<feature type="transmembrane region" description="Helical" evidence="6">
    <location>
        <begin position="38"/>
        <end position="56"/>
    </location>
</feature>
<dbReference type="PANTHER" id="PTHR31632">
    <property type="entry name" value="IRON TRANSPORTER FTH1"/>
    <property type="match status" value="1"/>
</dbReference>
<dbReference type="GO" id="GO:0015093">
    <property type="term" value="F:ferrous iron transmembrane transporter activity"/>
    <property type="evidence" value="ECO:0007669"/>
    <property type="project" value="TreeGrafter"/>
</dbReference>
<keyword evidence="4 6" id="KW-1133">Transmembrane helix</keyword>
<evidence type="ECO:0000256" key="2">
    <source>
        <dbReference type="ARBA" id="ARBA00008333"/>
    </source>
</evidence>
<dbReference type="Proteomes" id="UP000242515">
    <property type="component" value="Unassembled WGS sequence"/>
</dbReference>
<feature type="transmembrane region" description="Helical" evidence="6">
    <location>
        <begin position="68"/>
        <end position="88"/>
    </location>
</feature>
<sequence length="513" mass="55693">MLATLVIALREGLEAVLIVSIIATFLRKNHQPLSPMWWGVLGAVSLSLLVGIGLSLTERALPQAGQEAMEAIIGSIAVIFVSSMIIWMQQHAPQLRHQLESEANVALRQSSRWALPTMAFLAVLKEGFETSVFMLATFSAAQSSVWATVGAVVGLLLALIIGWGIFRGGIRLNLGRFFKITGIFLIVVAAGLVVSALRSAHEAGWLLIGQHKVMDLYWLLPAGSIRAALVTGVLGIPADPRTAEVLGWISYLALFVLLLAWPHRYKPSPKVTYRLLQGLSLVTLIGAVICAKLLSPPLFHLSPSLPLVNQHDATELPVGTLARKADGLELTLSGQSTRFIPFSDPPVAATPEEKTITMKRGWPDAPTQLSLDQVIALYHQRVPPGLHPQQHPGPYQSQWQLSCQVTLTVQQGQIIAAHSTANSLLTLSGSGLQSPRLMSVTLSPTIVGCPWQTSAAWQRYTNQALTRYQETETLYDFLQHKLPILLGVISLGALALSVGSKKKLIHNAKNIMR</sequence>
<evidence type="ECO:0000256" key="6">
    <source>
        <dbReference type="SAM" id="Phobius"/>
    </source>
</evidence>
<name>A0A1H9HW92_9GAMM</name>
<feature type="transmembrane region" description="Helical" evidence="6">
    <location>
        <begin position="6"/>
        <end position="26"/>
    </location>
</feature>
<feature type="transmembrane region" description="Helical" evidence="6">
    <location>
        <begin position="482"/>
        <end position="500"/>
    </location>
</feature>
<feature type="transmembrane region" description="Helical" evidence="6">
    <location>
        <begin position="177"/>
        <end position="197"/>
    </location>
</feature>
<dbReference type="InterPro" id="IPR004923">
    <property type="entry name" value="FTR1/Fip1/EfeU"/>
</dbReference>
<dbReference type="PANTHER" id="PTHR31632:SF2">
    <property type="entry name" value="PLASMA MEMBRANE IRON PERMEASE"/>
    <property type="match status" value="1"/>
</dbReference>
<evidence type="ECO:0000256" key="1">
    <source>
        <dbReference type="ARBA" id="ARBA00004141"/>
    </source>
</evidence>
<dbReference type="EMBL" id="FOGC01000005">
    <property type="protein sequence ID" value="SEQ66599.1"/>
    <property type="molecule type" value="Genomic_DNA"/>
</dbReference>
<keyword evidence="5 6" id="KW-0472">Membrane</keyword>
<dbReference type="NCBIfam" id="NF041756">
    <property type="entry name" value="EfeU"/>
    <property type="match status" value="1"/>
</dbReference>
<evidence type="ECO:0000313" key="7">
    <source>
        <dbReference type="EMBL" id="SEQ66599.1"/>
    </source>
</evidence>
<gene>
    <name evidence="7" type="ORF">SAMN05216522_10595</name>
</gene>
<reference evidence="8" key="1">
    <citation type="submission" date="2016-10" db="EMBL/GenBank/DDBJ databases">
        <authorList>
            <person name="Varghese N."/>
            <person name="Submissions S."/>
        </authorList>
    </citation>
    <scope>NUCLEOTIDE SEQUENCE [LARGE SCALE GENOMIC DNA]</scope>
    <source>
        <strain evidence="8">8N4</strain>
    </source>
</reference>
<proteinExistence type="inferred from homology"/>
<dbReference type="GO" id="GO:0033573">
    <property type="term" value="C:high-affinity iron permease complex"/>
    <property type="evidence" value="ECO:0007669"/>
    <property type="project" value="InterPro"/>
</dbReference>